<dbReference type="GO" id="GO:1904680">
    <property type="term" value="F:peptide transmembrane transporter activity"/>
    <property type="evidence" value="ECO:0007669"/>
    <property type="project" value="TreeGrafter"/>
</dbReference>
<dbReference type="EMBL" id="BJCL01000036">
    <property type="protein sequence ID" value="GCL66349.1"/>
    <property type="molecule type" value="Genomic_DNA"/>
</dbReference>
<evidence type="ECO:0000313" key="4">
    <source>
        <dbReference type="Proteomes" id="UP000301751"/>
    </source>
</evidence>
<dbReference type="AlphaFoldDB" id="A0A480AX99"/>
<feature type="domain" description="Solute-binding protein family 5" evidence="2">
    <location>
        <begin position="116"/>
        <end position="503"/>
    </location>
</feature>
<protein>
    <submittedName>
        <fullName evidence="3">ABC transporter substrate-binding protein</fullName>
    </submittedName>
</protein>
<dbReference type="PANTHER" id="PTHR30290">
    <property type="entry name" value="PERIPLASMIC BINDING COMPONENT OF ABC TRANSPORTER"/>
    <property type="match status" value="1"/>
</dbReference>
<dbReference type="GO" id="GO:0030288">
    <property type="term" value="C:outer membrane-bounded periplasmic space"/>
    <property type="evidence" value="ECO:0007669"/>
    <property type="project" value="TreeGrafter"/>
</dbReference>
<comment type="caution">
    <text evidence="3">The sequence shown here is derived from an EMBL/GenBank/DDBJ whole genome shotgun (WGS) entry which is preliminary data.</text>
</comment>
<dbReference type="GO" id="GO:0043190">
    <property type="term" value="C:ATP-binding cassette (ABC) transporter complex"/>
    <property type="evidence" value="ECO:0007669"/>
    <property type="project" value="InterPro"/>
</dbReference>
<dbReference type="GO" id="GO:0042884">
    <property type="term" value="P:microcin transport"/>
    <property type="evidence" value="ECO:0007669"/>
    <property type="project" value="TreeGrafter"/>
</dbReference>
<keyword evidence="1" id="KW-0732">Signal</keyword>
<dbReference type="Gene3D" id="3.40.190.10">
    <property type="entry name" value="Periplasmic binding protein-like II"/>
    <property type="match status" value="1"/>
</dbReference>
<evidence type="ECO:0000259" key="2">
    <source>
        <dbReference type="Pfam" id="PF00496"/>
    </source>
</evidence>
<dbReference type="InterPro" id="IPR000914">
    <property type="entry name" value="SBP_5_dom"/>
</dbReference>
<dbReference type="Gene3D" id="3.10.105.10">
    <property type="entry name" value="Dipeptide-binding Protein, Domain 3"/>
    <property type="match status" value="1"/>
</dbReference>
<name>A0A480AX99_9BURK</name>
<dbReference type="Proteomes" id="UP000301751">
    <property type="component" value="Unassembled WGS sequence"/>
</dbReference>
<dbReference type="PANTHER" id="PTHR30290:SF64">
    <property type="entry name" value="ABC TRANSPORTER PERIPLASMIC BINDING PROTEIN"/>
    <property type="match status" value="1"/>
</dbReference>
<dbReference type="PIRSF" id="PIRSF002741">
    <property type="entry name" value="MppA"/>
    <property type="match status" value="1"/>
</dbReference>
<keyword evidence="4" id="KW-1185">Reference proteome</keyword>
<proteinExistence type="predicted"/>
<sequence length="617" mass="69562">MLFSLLLAQAAALAAPVVTGSWEHAISAFQPPKYPRGFTHFAYANPQAPKGGTLNLSNPDRRSSFDKWNPYTIKGVAPAAMRIHIFETLGFVAMDEPKAVYGLVGEEILVAPDMAAVSWRIHPKARFSNGDPVTAADVVHSFNLMTSPQASPEYTVPLAGIARAVAVDARTVRFELKEPGLDAVFSTAELPVFSAKWGAGKKFDEIVTDMPITTGPYVIDKFQMPRQLELKRRDDYWAKDLPVRRGFWNFDRVVYRMYKDQDVRREGFKAGEFDLYKEYRASQWARSHRGPKWESGRIAKQTFRTSTGSLPQAMQLNTRRPKYQDIRVREAIARAYDFDKYNRYGTFDASDSLFNNTEFAAQGTPSPAELALLEPHRAELPPQVFGPPFKVPRYSASPNALRDSLRRAQELLAEAGWKPGPDGWLRNAAGEKLTLEMLEPQQTGRLPEFARNLKKLGIEYSERLVDFALYRRRINTFDYDMIIVVEPKFTLPDAGQLGSLYGSASATKEGGSNYRGVQSKLVDSLIERIAKASTMDELKTAARALDRVVMWGHTGIPMLYSRNQNVSYWNRFGIPAVQASYMDIDTMIEIYSQPWPLMTWWDKALAPSQAPIPAFKE</sequence>
<dbReference type="GO" id="GO:0015833">
    <property type="term" value="P:peptide transport"/>
    <property type="evidence" value="ECO:0007669"/>
    <property type="project" value="TreeGrafter"/>
</dbReference>
<accession>A0A480AX99</accession>
<dbReference type="InterPro" id="IPR039424">
    <property type="entry name" value="SBP_5"/>
</dbReference>
<dbReference type="SUPFAM" id="SSF53850">
    <property type="entry name" value="Periplasmic binding protein-like II"/>
    <property type="match status" value="1"/>
</dbReference>
<dbReference type="Pfam" id="PF00496">
    <property type="entry name" value="SBP_bac_5"/>
    <property type="match status" value="1"/>
</dbReference>
<organism evidence="3 4">
    <name type="scientific">Pseudaquabacterium pictum</name>
    <dbReference type="NCBI Taxonomy" id="2315236"/>
    <lineage>
        <taxon>Bacteria</taxon>
        <taxon>Pseudomonadati</taxon>
        <taxon>Pseudomonadota</taxon>
        <taxon>Betaproteobacteria</taxon>
        <taxon>Burkholderiales</taxon>
        <taxon>Sphaerotilaceae</taxon>
        <taxon>Pseudaquabacterium</taxon>
    </lineage>
</organism>
<reference evidence="4" key="1">
    <citation type="submission" date="2019-03" db="EMBL/GenBank/DDBJ databases">
        <title>Aquabacterium pictum sp.nov., the first bacteriochlorophyll a-containing freshwater bacterium in the genus Aquabacterium of the class Betaproteobacteria.</title>
        <authorList>
            <person name="Hirose S."/>
            <person name="Tank M."/>
            <person name="Hara E."/>
            <person name="Tamaki H."/>
            <person name="Takaichi S."/>
            <person name="Haruta S."/>
            <person name="Hanada S."/>
        </authorList>
    </citation>
    <scope>NUCLEOTIDE SEQUENCE [LARGE SCALE GENOMIC DNA]</scope>
    <source>
        <strain evidence="4">W35</strain>
    </source>
</reference>
<evidence type="ECO:0000313" key="3">
    <source>
        <dbReference type="EMBL" id="GCL66349.1"/>
    </source>
</evidence>
<gene>
    <name evidence="3" type="ORF">AQPW35_54300</name>
</gene>
<evidence type="ECO:0000256" key="1">
    <source>
        <dbReference type="ARBA" id="ARBA00022729"/>
    </source>
</evidence>
<dbReference type="CDD" id="cd08497">
    <property type="entry name" value="MbnE-like"/>
    <property type="match status" value="1"/>
</dbReference>
<dbReference type="InterPro" id="IPR030678">
    <property type="entry name" value="Peptide/Ni-bd"/>
</dbReference>